<gene>
    <name evidence="2" type="ORF">EP164_22630</name>
</gene>
<reference evidence="2 3" key="1">
    <citation type="submission" date="2019-01" db="EMBL/GenBank/DDBJ databases">
        <title>Draft genome assembly of Photorhabdus luminescens subsp. sonorensis Caborca.</title>
        <authorList>
            <person name="Duong D.A."/>
            <person name="Espinosa-Artiles P."/>
            <person name="Orozco R.A."/>
            <person name="Molnar I."/>
            <person name="Stock P."/>
        </authorList>
    </citation>
    <scope>NUCLEOTIDE SEQUENCE [LARGE SCALE GENOMIC DNA]</scope>
    <source>
        <strain evidence="2 3">Caborca</strain>
    </source>
</reference>
<evidence type="ECO:0000313" key="3">
    <source>
        <dbReference type="Proteomes" id="UP000307592"/>
    </source>
</evidence>
<feature type="non-terminal residue" evidence="2">
    <location>
        <position position="641"/>
    </location>
</feature>
<name>A0A5C4RCL3_PHOLU</name>
<dbReference type="RefSeq" id="WP_139657285.1">
    <property type="nucleotide sequence ID" value="NZ_CAWOQH010000026.1"/>
</dbReference>
<evidence type="ECO:0000313" key="2">
    <source>
        <dbReference type="EMBL" id="TNH41451.1"/>
    </source>
</evidence>
<dbReference type="Pfam" id="PF05594">
    <property type="entry name" value="Fil_haemagg"/>
    <property type="match status" value="1"/>
</dbReference>
<sequence>MNKQLYRIIFNQARQMWMVVAEIVCAGRGRTGRRARRPSLPSCRCRFTALRFSLLLALGGISLTAQAAIVADGQAPGRQQPTIIRSANGTPQVNIQTPGSDGVSHNSYRQFDVDKQGVILNNSHQATQTQLGGMVAGNPWLAKGDASVILNEVNSHDRSHLNGWIEVAGHKAEVIIANPSGITCNGCGFINAHRTTLTTGQALMERGRLKGFDVNQGEVRIDGHGMDSTQQSYTDIIARSVAINAKLHAQDLKVTTGRNRVDAAHQKIEKKSAEATDQPEFALDVAALGGMYAHKIRLIGTETGVGVHNAGNIGASAGDVHITADGWIENRGAISSRDGLQLTSSSNVTNAGKLLSQSTVNLQANGALKNQGRVEARGDTTVTAGTIHSSHDSVWAAGLDDKGNTTRPGSLTLTAQHVQANGKNLATDTLAIHSQQIDLSDSQTAASQIQLTAGQSGINTARATVNANRLTAKTPGQFNNNGGQLVAQEIHLTTPDISNLKGKINQTGSGELTLHTRTLNNREGTVFNQGKRLILTTDQLDNQQGNIASQGEDLHLTARHADNTQGTVQLAGNGKLALNSQHWLGNKGKLLTNGALTIQAGELQLNQAETQAGQITVNADTLNHQGGVMQQQGKDTLSLTV</sequence>
<dbReference type="AlphaFoldDB" id="A0A5C4RCL3"/>
<dbReference type="InterPro" id="IPR010069">
    <property type="entry name" value="CdiA_FHA1_rpt"/>
</dbReference>
<dbReference type="Pfam" id="PF13018">
    <property type="entry name" value="ESPR"/>
    <property type="match status" value="1"/>
</dbReference>
<protein>
    <submittedName>
        <fullName evidence="2">Filamentous hemagglutinin N-terminal domain-containing protein</fullName>
    </submittedName>
</protein>
<dbReference type="InterPro" id="IPR012334">
    <property type="entry name" value="Pectin_lyas_fold"/>
</dbReference>
<dbReference type="InterPro" id="IPR011050">
    <property type="entry name" value="Pectin_lyase_fold/virulence"/>
</dbReference>
<dbReference type="SMART" id="SM00912">
    <property type="entry name" value="Haemagg_act"/>
    <property type="match status" value="1"/>
</dbReference>
<dbReference type="Gene3D" id="2.160.20.10">
    <property type="entry name" value="Single-stranded right-handed beta-helix, Pectin lyase-like"/>
    <property type="match status" value="1"/>
</dbReference>
<evidence type="ECO:0000259" key="1">
    <source>
        <dbReference type="SMART" id="SM00912"/>
    </source>
</evidence>
<dbReference type="InterPro" id="IPR008619">
    <property type="entry name" value="Filamentous_hemagglutn_rpt"/>
</dbReference>
<comment type="caution">
    <text evidence="2">The sequence shown here is derived from an EMBL/GenBank/DDBJ whole genome shotgun (WGS) entry which is preliminary data.</text>
</comment>
<dbReference type="NCBIfam" id="TIGR01901">
    <property type="entry name" value="adhes_NPXG"/>
    <property type="match status" value="1"/>
</dbReference>
<dbReference type="InterPro" id="IPR024973">
    <property type="entry name" value="ESPR"/>
</dbReference>
<dbReference type="InterPro" id="IPR008638">
    <property type="entry name" value="FhaB/CdiA-like_TPS"/>
</dbReference>
<feature type="domain" description="Filamentous haemagglutinin FhaB/tRNA nuclease CdiA-like TPS" evidence="1">
    <location>
        <begin position="87"/>
        <end position="207"/>
    </location>
</feature>
<dbReference type="Pfam" id="PF05860">
    <property type="entry name" value="TPS"/>
    <property type="match status" value="1"/>
</dbReference>
<dbReference type="Proteomes" id="UP000307592">
    <property type="component" value="Unassembled WGS sequence"/>
</dbReference>
<accession>A0A5C4RCL3</accession>
<dbReference type="SUPFAM" id="SSF51126">
    <property type="entry name" value="Pectin lyase-like"/>
    <property type="match status" value="1"/>
</dbReference>
<proteinExistence type="predicted"/>
<dbReference type="NCBIfam" id="TIGR01731">
    <property type="entry name" value="fil_hemag_20aa"/>
    <property type="match status" value="6"/>
</dbReference>
<dbReference type="EMBL" id="SBIJ01000121">
    <property type="protein sequence ID" value="TNH41451.1"/>
    <property type="molecule type" value="Genomic_DNA"/>
</dbReference>
<organism evidence="2 3">
    <name type="scientific">Photorhabdus luminescens subsp. sonorensis</name>
    <dbReference type="NCBI Taxonomy" id="1173677"/>
    <lineage>
        <taxon>Bacteria</taxon>
        <taxon>Pseudomonadati</taxon>
        <taxon>Pseudomonadota</taxon>
        <taxon>Gammaproteobacteria</taxon>
        <taxon>Enterobacterales</taxon>
        <taxon>Morganellaceae</taxon>
        <taxon>Photorhabdus</taxon>
    </lineage>
</organism>